<dbReference type="InterPro" id="IPR003770">
    <property type="entry name" value="MLTG-like"/>
</dbReference>
<organism evidence="8 9">
    <name type="scientific">Seinonella peptonophila</name>
    <dbReference type="NCBI Taxonomy" id="112248"/>
    <lineage>
        <taxon>Bacteria</taxon>
        <taxon>Bacillati</taxon>
        <taxon>Bacillota</taxon>
        <taxon>Bacilli</taxon>
        <taxon>Bacillales</taxon>
        <taxon>Thermoactinomycetaceae</taxon>
        <taxon>Seinonella</taxon>
    </lineage>
</organism>
<keyword evidence="5 7" id="KW-0456">Lyase</keyword>
<dbReference type="HAMAP" id="MF_02065">
    <property type="entry name" value="MltG"/>
    <property type="match status" value="1"/>
</dbReference>
<reference evidence="8 9" key="1">
    <citation type="submission" date="2016-11" db="EMBL/GenBank/DDBJ databases">
        <authorList>
            <person name="Jaros S."/>
            <person name="Januszkiewicz K."/>
            <person name="Wedrychowicz H."/>
        </authorList>
    </citation>
    <scope>NUCLEOTIDE SEQUENCE [LARGE SCALE GENOMIC DNA]</scope>
    <source>
        <strain evidence="8 9">DSM 44666</strain>
    </source>
</reference>
<keyword evidence="4 7" id="KW-0472">Membrane</keyword>
<dbReference type="Pfam" id="PF02618">
    <property type="entry name" value="YceG"/>
    <property type="match status" value="1"/>
</dbReference>
<dbReference type="NCBIfam" id="TIGR00247">
    <property type="entry name" value="endolytic transglycosylase MltG"/>
    <property type="match status" value="1"/>
</dbReference>
<dbReference type="GO" id="GO:0008932">
    <property type="term" value="F:lytic endotransglycosylase activity"/>
    <property type="evidence" value="ECO:0007669"/>
    <property type="project" value="UniProtKB-UniRule"/>
</dbReference>
<comment type="function">
    <text evidence="7">Functions as a peptidoglycan terminase that cleaves nascent peptidoglycan strands endolytically to terminate their elongation.</text>
</comment>
<evidence type="ECO:0000256" key="6">
    <source>
        <dbReference type="ARBA" id="ARBA00023316"/>
    </source>
</evidence>
<feature type="site" description="Important for catalytic activity" evidence="7">
    <location>
        <position position="222"/>
    </location>
</feature>
<comment type="catalytic activity">
    <reaction evidence="7">
        <text>a peptidoglycan chain = a peptidoglycan chain with N-acetyl-1,6-anhydromuramyl-[peptide] at the reducing end + a peptidoglycan chain with N-acetylglucosamine at the non-reducing end.</text>
        <dbReference type="EC" id="4.2.2.29"/>
    </reaction>
</comment>
<dbReference type="EC" id="4.2.2.29" evidence="7"/>
<dbReference type="EMBL" id="FQVL01000003">
    <property type="protein sequence ID" value="SHE77888.1"/>
    <property type="molecule type" value="Genomic_DNA"/>
</dbReference>
<dbReference type="Proteomes" id="UP000184476">
    <property type="component" value="Unassembled WGS sequence"/>
</dbReference>
<evidence type="ECO:0000313" key="8">
    <source>
        <dbReference type="EMBL" id="SHE77888.1"/>
    </source>
</evidence>
<keyword evidence="9" id="KW-1185">Reference proteome</keyword>
<protein>
    <recommendedName>
        <fullName evidence="7">Endolytic murein transglycosylase</fullName>
        <ecNumber evidence="7">4.2.2.29</ecNumber>
    </recommendedName>
    <alternativeName>
        <fullName evidence="7">Peptidoglycan lytic transglycosylase</fullName>
    </alternativeName>
    <alternativeName>
        <fullName evidence="7">Peptidoglycan polymerization terminase</fullName>
    </alternativeName>
</protein>
<evidence type="ECO:0000256" key="4">
    <source>
        <dbReference type="ARBA" id="ARBA00023136"/>
    </source>
</evidence>
<sequence>MKWFWRIFFTFLLITGWALLVYSYINFTLESPKRTSEVEIMIPANATLKDIGATLKKQGLIRDATFFRYYAWYTRLTNLKPGYYQIKPDENLDQIIERLHGGKQNTVKITVPEGKNIEEVAAIISKAGFNGEEFKKKANTKLSNYIFEQDIPTRADRKYRYEGYLFPSTYEFKKGEYVDKIAKSMLDQFAERMTKLRVRDRLKDRNLTVDQWVTIASIVEREGRAKQELPKIAGVIFNRLDKKMKLEVDATIVFAMKMDEKKGKIDTRYPSPYNTYLVNGLPPGPIAAPSENALKAVLYPEQNDYLFYVTKSDGSGEHYFAKTAAEHLHNIQLSNQNQKKQKK</sequence>
<evidence type="ECO:0000256" key="7">
    <source>
        <dbReference type="HAMAP-Rule" id="MF_02065"/>
    </source>
</evidence>
<dbReference type="AlphaFoldDB" id="A0A1M4W9E6"/>
<keyword evidence="2 7" id="KW-0812">Transmembrane</keyword>
<dbReference type="GO" id="GO:0009252">
    <property type="term" value="P:peptidoglycan biosynthetic process"/>
    <property type="evidence" value="ECO:0007669"/>
    <property type="project" value="UniProtKB-UniRule"/>
</dbReference>
<dbReference type="GO" id="GO:0071555">
    <property type="term" value="P:cell wall organization"/>
    <property type="evidence" value="ECO:0007669"/>
    <property type="project" value="UniProtKB-KW"/>
</dbReference>
<comment type="similarity">
    <text evidence="7">Belongs to the transglycosylase MltG family.</text>
</comment>
<name>A0A1M4W9E6_9BACL</name>
<dbReference type="STRING" id="112248.SAMN05444392_103110"/>
<proteinExistence type="inferred from homology"/>
<dbReference type="Gene3D" id="3.30.160.60">
    <property type="entry name" value="Classic Zinc Finger"/>
    <property type="match status" value="1"/>
</dbReference>
<evidence type="ECO:0000313" key="9">
    <source>
        <dbReference type="Proteomes" id="UP000184476"/>
    </source>
</evidence>
<evidence type="ECO:0000256" key="5">
    <source>
        <dbReference type="ARBA" id="ARBA00023239"/>
    </source>
</evidence>
<gene>
    <name evidence="7" type="primary">mltG</name>
    <name evidence="8" type="ORF">SAMN05444392_103110</name>
</gene>
<dbReference type="PANTHER" id="PTHR30518">
    <property type="entry name" value="ENDOLYTIC MUREIN TRANSGLYCOSYLASE"/>
    <property type="match status" value="1"/>
</dbReference>
<dbReference type="PANTHER" id="PTHR30518:SF2">
    <property type="entry name" value="ENDOLYTIC MUREIN TRANSGLYCOSYLASE"/>
    <property type="match status" value="1"/>
</dbReference>
<keyword evidence="1 7" id="KW-1003">Cell membrane</keyword>
<keyword evidence="3 7" id="KW-1133">Transmembrane helix</keyword>
<evidence type="ECO:0000256" key="3">
    <source>
        <dbReference type="ARBA" id="ARBA00022989"/>
    </source>
</evidence>
<accession>A0A1M4W9E6</accession>
<evidence type="ECO:0000256" key="1">
    <source>
        <dbReference type="ARBA" id="ARBA00022475"/>
    </source>
</evidence>
<dbReference type="GO" id="GO:0005886">
    <property type="term" value="C:plasma membrane"/>
    <property type="evidence" value="ECO:0007669"/>
    <property type="project" value="UniProtKB-UniRule"/>
</dbReference>
<dbReference type="CDD" id="cd08010">
    <property type="entry name" value="MltG_like"/>
    <property type="match status" value="1"/>
</dbReference>
<keyword evidence="6 7" id="KW-0961">Cell wall biogenesis/degradation</keyword>
<dbReference type="Gene3D" id="3.30.1490.480">
    <property type="entry name" value="Endolytic murein transglycosylase"/>
    <property type="match status" value="1"/>
</dbReference>
<evidence type="ECO:0000256" key="2">
    <source>
        <dbReference type="ARBA" id="ARBA00022692"/>
    </source>
</evidence>
<dbReference type="RefSeq" id="WP_073154206.1">
    <property type="nucleotide sequence ID" value="NZ_FQVL01000003.1"/>
</dbReference>